<dbReference type="EMBL" id="BGZK01000575">
    <property type="protein sequence ID" value="GBP51135.1"/>
    <property type="molecule type" value="Genomic_DNA"/>
</dbReference>
<gene>
    <name evidence="3" type="ORF">EVAR_33886_1</name>
</gene>
<dbReference type="AlphaFoldDB" id="A0A4C1WLY3"/>
<name>A0A4C1WLY3_EUMVA</name>
<sequence length="109" mass="12193">MLRWLPVNRAAVLLTLKATLHLLSHSDSKSNTRCHQRAAPASRRPPSRRDGYAACVCRPYIERTAQGIGSCPAVFLLVSDMGRIVRRRRNAETAILKETGDDCYESRGQ</sequence>
<evidence type="ECO:0000256" key="1">
    <source>
        <dbReference type="SAM" id="MobiDB-lite"/>
    </source>
</evidence>
<organism evidence="3 4">
    <name type="scientific">Eumeta variegata</name>
    <name type="common">Bagworm moth</name>
    <name type="synonym">Eumeta japonica</name>
    <dbReference type="NCBI Taxonomy" id="151549"/>
    <lineage>
        <taxon>Eukaryota</taxon>
        <taxon>Metazoa</taxon>
        <taxon>Ecdysozoa</taxon>
        <taxon>Arthropoda</taxon>
        <taxon>Hexapoda</taxon>
        <taxon>Insecta</taxon>
        <taxon>Pterygota</taxon>
        <taxon>Neoptera</taxon>
        <taxon>Endopterygota</taxon>
        <taxon>Lepidoptera</taxon>
        <taxon>Glossata</taxon>
        <taxon>Ditrysia</taxon>
        <taxon>Tineoidea</taxon>
        <taxon>Psychidae</taxon>
        <taxon>Oiketicinae</taxon>
        <taxon>Eumeta</taxon>
    </lineage>
</organism>
<evidence type="ECO:0008006" key="5">
    <source>
        <dbReference type="Google" id="ProtNLM"/>
    </source>
</evidence>
<reference evidence="3 4" key="1">
    <citation type="journal article" date="2019" name="Commun. Biol.">
        <title>The bagworm genome reveals a unique fibroin gene that provides high tensile strength.</title>
        <authorList>
            <person name="Kono N."/>
            <person name="Nakamura H."/>
            <person name="Ohtoshi R."/>
            <person name="Tomita M."/>
            <person name="Numata K."/>
            <person name="Arakawa K."/>
        </authorList>
    </citation>
    <scope>NUCLEOTIDE SEQUENCE [LARGE SCALE GENOMIC DNA]</scope>
</reference>
<dbReference type="Proteomes" id="UP000299102">
    <property type="component" value="Unassembled WGS sequence"/>
</dbReference>
<accession>A0A4C1WLY3</accession>
<keyword evidence="4" id="KW-1185">Reference proteome</keyword>
<evidence type="ECO:0000313" key="3">
    <source>
        <dbReference type="EMBL" id="GBP51135.1"/>
    </source>
</evidence>
<feature type="signal peptide" evidence="2">
    <location>
        <begin position="1"/>
        <end position="28"/>
    </location>
</feature>
<comment type="caution">
    <text evidence="3">The sequence shown here is derived from an EMBL/GenBank/DDBJ whole genome shotgun (WGS) entry which is preliminary data.</text>
</comment>
<feature type="region of interest" description="Disordered" evidence="1">
    <location>
        <begin position="28"/>
        <end position="50"/>
    </location>
</feature>
<feature type="chain" id="PRO_5020026093" description="Secreted protein" evidence="2">
    <location>
        <begin position="29"/>
        <end position="109"/>
    </location>
</feature>
<keyword evidence="2" id="KW-0732">Signal</keyword>
<protein>
    <recommendedName>
        <fullName evidence="5">Secreted protein</fullName>
    </recommendedName>
</protein>
<evidence type="ECO:0000313" key="4">
    <source>
        <dbReference type="Proteomes" id="UP000299102"/>
    </source>
</evidence>
<proteinExistence type="predicted"/>
<evidence type="ECO:0000256" key="2">
    <source>
        <dbReference type="SAM" id="SignalP"/>
    </source>
</evidence>